<sequence>DAIGGDSNGTRIDGAHCDTQPGAGRWRGVLGRGQASSTGTGPGSLPTQHAHQQAGPYQYGADGGKLGACGGYHSGRL</sequence>
<dbReference type="EMBL" id="BKCJ011273800">
    <property type="protein sequence ID" value="GFD13623.1"/>
    <property type="molecule type" value="Genomic_DNA"/>
</dbReference>
<organism evidence="2">
    <name type="scientific">Tanacetum cinerariifolium</name>
    <name type="common">Dalmatian daisy</name>
    <name type="synonym">Chrysanthemum cinerariifolium</name>
    <dbReference type="NCBI Taxonomy" id="118510"/>
    <lineage>
        <taxon>Eukaryota</taxon>
        <taxon>Viridiplantae</taxon>
        <taxon>Streptophyta</taxon>
        <taxon>Embryophyta</taxon>
        <taxon>Tracheophyta</taxon>
        <taxon>Spermatophyta</taxon>
        <taxon>Magnoliopsida</taxon>
        <taxon>eudicotyledons</taxon>
        <taxon>Gunneridae</taxon>
        <taxon>Pentapetalae</taxon>
        <taxon>asterids</taxon>
        <taxon>campanulids</taxon>
        <taxon>Asterales</taxon>
        <taxon>Asteraceae</taxon>
        <taxon>Asteroideae</taxon>
        <taxon>Anthemideae</taxon>
        <taxon>Anthemidinae</taxon>
        <taxon>Tanacetum</taxon>
    </lineage>
</organism>
<feature type="non-terminal residue" evidence="2">
    <location>
        <position position="1"/>
    </location>
</feature>
<comment type="caution">
    <text evidence="2">The sequence shown here is derived from an EMBL/GenBank/DDBJ whole genome shotgun (WGS) entry which is preliminary data.</text>
</comment>
<evidence type="ECO:0000256" key="1">
    <source>
        <dbReference type="SAM" id="MobiDB-lite"/>
    </source>
</evidence>
<protein>
    <submittedName>
        <fullName evidence="2">Uncharacterized protein</fullName>
    </submittedName>
</protein>
<name>A0A699TUM2_TANCI</name>
<reference evidence="2" key="1">
    <citation type="journal article" date="2019" name="Sci. Rep.">
        <title>Draft genome of Tanacetum cinerariifolium, the natural source of mosquito coil.</title>
        <authorList>
            <person name="Yamashiro T."/>
            <person name="Shiraishi A."/>
            <person name="Satake H."/>
            <person name="Nakayama K."/>
        </authorList>
    </citation>
    <scope>NUCLEOTIDE SEQUENCE</scope>
</reference>
<feature type="region of interest" description="Disordered" evidence="1">
    <location>
        <begin position="1"/>
        <end position="60"/>
    </location>
</feature>
<gene>
    <name evidence="2" type="ORF">Tci_885592</name>
</gene>
<dbReference type="AlphaFoldDB" id="A0A699TUM2"/>
<proteinExistence type="predicted"/>
<feature type="compositionally biased region" description="Polar residues" evidence="1">
    <location>
        <begin position="34"/>
        <end position="51"/>
    </location>
</feature>
<evidence type="ECO:0000313" key="2">
    <source>
        <dbReference type="EMBL" id="GFD13623.1"/>
    </source>
</evidence>
<accession>A0A699TUM2</accession>